<name>A0A6A6X801_9PLEO</name>
<dbReference type="OrthoDB" id="3674353at2759"/>
<proteinExistence type="predicted"/>
<dbReference type="EMBL" id="MU001989">
    <property type="protein sequence ID" value="KAF2792027.1"/>
    <property type="molecule type" value="Genomic_DNA"/>
</dbReference>
<dbReference type="Proteomes" id="UP000799757">
    <property type="component" value="Unassembled WGS sequence"/>
</dbReference>
<gene>
    <name evidence="1" type="ORF">K505DRAFT_339037</name>
</gene>
<keyword evidence="2" id="KW-1185">Reference proteome</keyword>
<evidence type="ECO:0000313" key="1">
    <source>
        <dbReference type="EMBL" id="KAF2792027.1"/>
    </source>
</evidence>
<reference evidence="1" key="1">
    <citation type="journal article" date="2020" name="Stud. Mycol.">
        <title>101 Dothideomycetes genomes: a test case for predicting lifestyles and emergence of pathogens.</title>
        <authorList>
            <person name="Haridas S."/>
            <person name="Albert R."/>
            <person name="Binder M."/>
            <person name="Bloem J."/>
            <person name="Labutti K."/>
            <person name="Salamov A."/>
            <person name="Andreopoulos B."/>
            <person name="Baker S."/>
            <person name="Barry K."/>
            <person name="Bills G."/>
            <person name="Bluhm B."/>
            <person name="Cannon C."/>
            <person name="Castanera R."/>
            <person name="Culley D."/>
            <person name="Daum C."/>
            <person name="Ezra D."/>
            <person name="Gonzalez J."/>
            <person name="Henrissat B."/>
            <person name="Kuo A."/>
            <person name="Liang C."/>
            <person name="Lipzen A."/>
            <person name="Lutzoni F."/>
            <person name="Magnuson J."/>
            <person name="Mondo S."/>
            <person name="Nolan M."/>
            <person name="Ohm R."/>
            <person name="Pangilinan J."/>
            <person name="Park H.-J."/>
            <person name="Ramirez L."/>
            <person name="Alfaro M."/>
            <person name="Sun H."/>
            <person name="Tritt A."/>
            <person name="Yoshinaga Y."/>
            <person name="Zwiers L.-H."/>
            <person name="Turgeon B."/>
            <person name="Goodwin S."/>
            <person name="Spatafora J."/>
            <person name="Crous P."/>
            <person name="Grigoriev I."/>
        </authorList>
    </citation>
    <scope>NUCLEOTIDE SEQUENCE</scope>
    <source>
        <strain evidence="1">CBS 109.77</strain>
    </source>
</reference>
<evidence type="ECO:0000313" key="2">
    <source>
        <dbReference type="Proteomes" id="UP000799757"/>
    </source>
</evidence>
<accession>A0A6A6X801</accession>
<organism evidence="1 2">
    <name type="scientific">Melanomma pulvis-pyrius CBS 109.77</name>
    <dbReference type="NCBI Taxonomy" id="1314802"/>
    <lineage>
        <taxon>Eukaryota</taxon>
        <taxon>Fungi</taxon>
        <taxon>Dikarya</taxon>
        <taxon>Ascomycota</taxon>
        <taxon>Pezizomycotina</taxon>
        <taxon>Dothideomycetes</taxon>
        <taxon>Pleosporomycetidae</taxon>
        <taxon>Pleosporales</taxon>
        <taxon>Melanommataceae</taxon>
        <taxon>Melanomma</taxon>
    </lineage>
</organism>
<dbReference type="AlphaFoldDB" id="A0A6A6X801"/>
<protein>
    <submittedName>
        <fullName evidence="1">Uncharacterized protein</fullName>
    </submittedName>
</protein>
<sequence length="425" mass="48327">MALITGPRPLRLVHRALLRRGCPHSIPPSLRTRLVESSSCPSCQITRLIKDIRDVQKGLETRGGIFKSKEKMTVELKNGSMVAILLQVKRHRAWTRKWRETKIKVMTRLCEFEQVMEEMIEAEEFLGVAEVKEALRLWEEVEEEMAVMPGYAYVKGIVETEGEDEIQDESNEGAGGIALVDLKYVAQGTQEKNNYEDEHRVGDTVDIHLSEDKSAQLTGLVGGIHVCDIQNDNETSELRFPKDNKNSPANPVTTAATTPIECSTPTLRPALRTTHTSTSTTRRDSTAPTPLAVQFLEYTTHIPHAQKHILSRPIHPTEQPHNPYTNAETCRPRLVFLRSSEFYHPGTWFSPEGCEKIDTSFMKSDWNVVEKDWDTVEMACEVEMKMPPGLEMGYWLWVMGWWVREVARREKEIGKDCKGGLVVEK</sequence>